<dbReference type="InterPro" id="IPR036465">
    <property type="entry name" value="vWFA_dom_sf"/>
</dbReference>
<dbReference type="Proteomes" id="UP000241365">
    <property type="component" value="Segment"/>
</dbReference>
<keyword evidence="2" id="KW-1185">Reference proteome</keyword>
<name>A0A161I0M3_9VIRU</name>
<accession>A0A161I0M3</accession>
<dbReference type="KEGG" id="vg:80513210"/>
<evidence type="ECO:0000313" key="2">
    <source>
        <dbReference type="Proteomes" id="UP000241365"/>
    </source>
</evidence>
<dbReference type="EMBL" id="KU877344">
    <property type="protein sequence ID" value="ANB50848.1"/>
    <property type="molecule type" value="Genomic_DNA"/>
</dbReference>
<evidence type="ECO:0008006" key="3">
    <source>
        <dbReference type="Google" id="ProtNLM"/>
    </source>
</evidence>
<protein>
    <recommendedName>
        <fullName evidence="3">VWFA domain-containing protein</fullName>
    </recommendedName>
</protein>
<sequence>MNILILRTTIIIDIFTIFYENINKLEYVTTKNIILAYIIMDSTKQNNIFKNLPITQTTTINQANICFCIDSSGSTGNNFAAKLSYMDVIKSFVKKISSQLKKSPQYISWDCSATLIDNINQLESRGGTCPSCIFENEITLQSIKMSDVGIIITDGNIESYEVNNFSNHINNQASHFKAIIGVIIGRRTGGNSVTKPHEINISVLLPAMISNACILFYNYKNIYVMWTSGIFKNKWKHVDVNLTTSWNDMTTIGTNEICQIEIPIPDQSLHKQIINEGYIPLGLDLYFNPKYLLESNPDPNEIIEYPFYQICQYYKTRNNHSKLLQWFKNQKDKFIHHIDNTEYVNITIDNAINNQQSYLISRDKILACRYPYIINTCTNMSCQSLNMISKFFTGMINILVEDAHIYDSSHKYTLYYSSKSRYSNFIDPKPINNDKILCLEDQIINLCNNEYSCACEWCKQDSVPVIIMKNNINKDNMELFVNEYQNIIFPYFLCPKCAECLIITLKIRDNKNYNALPIISINQSNRDQYYTWFHDKIICSNYYTKYNKELSELLLIFLASVLKKFFQDEDKQSVLQKFSDSIYKKID</sequence>
<reference evidence="1 2" key="1">
    <citation type="journal article" date="2016" name="Genome Announc.">
        <title>Complete Genome Sequence of a New Megavirus Family Member Isolated from an Inland Water Lake for the First Time in India.</title>
        <authorList>
            <person name="Chatterjee A."/>
            <person name="Ali F."/>
            <person name="Bange D."/>
            <person name="Kondabagil K."/>
        </authorList>
    </citation>
    <scope>NUCLEOTIDE SEQUENCE [LARGE SCALE GENOMIC DNA]</scope>
    <source>
        <strain evidence="1">1</strain>
    </source>
</reference>
<evidence type="ECO:0000313" key="1">
    <source>
        <dbReference type="EMBL" id="ANB50848.1"/>
    </source>
</evidence>
<dbReference type="GeneID" id="80513210"/>
<dbReference type="SUPFAM" id="SSF53300">
    <property type="entry name" value="vWA-like"/>
    <property type="match status" value="1"/>
</dbReference>
<dbReference type="RefSeq" id="YP_010776599.1">
    <property type="nucleotide sequence ID" value="NC_075034.1"/>
</dbReference>
<organism evidence="1 2">
    <name type="scientific">Powai lake megavirus</name>
    <dbReference type="NCBI Taxonomy" id="1842663"/>
    <lineage>
        <taxon>Viruses</taxon>
        <taxon>Varidnaviria</taxon>
        <taxon>Bamfordvirae</taxon>
        <taxon>Nucleocytoviricota</taxon>
        <taxon>Megaviricetes</taxon>
        <taxon>Imitervirales</taxon>
        <taxon>Mimiviridae</taxon>
        <taxon>Megamimivirinae</taxon>
        <taxon>Megavirus</taxon>
        <taxon>Megavirus powaiense</taxon>
    </lineage>
</organism>
<proteinExistence type="predicted"/>